<dbReference type="AlphaFoldDB" id="A0A0F9CHD3"/>
<reference evidence="1" key="1">
    <citation type="journal article" date="2015" name="Nature">
        <title>Complex archaea that bridge the gap between prokaryotes and eukaryotes.</title>
        <authorList>
            <person name="Spang A."/>
            <person name="Saw J.H."/>
            <person name="Jorgensen S.L."/>
            <person name="Zaremba-Niedzwiedzka K."/>
            <person name="Martijn J."/>
            <person name="Lind A.E."/>
            <person name="van Eijk R."/>
            <person name="Schleper C."/>
            <person name="Guy L."/>
            <person name="Ettema T.J."/>
        </authorList>
    </citation>
    <scope>NUCLEOTIDE SEQUENCE</scope>
</reference>
<gene>
    <name evidence="1" type="ORF">LCGC14_2401400</name>
</gene>
<proteinExistence type="predicted"/>
<protein>
    <submittedName>
        <fullName evidence="1">Uncharacterized protein</fullName>
    </submittedName>
</protein>
<name>A0A0F9CHD3_9ZZZZ</name>
<sequence length="104" mass="12120">MKWKNVSSKMTMMMNPNKSLRVWTIPQGLTPKRFHDVPDVSAATWFLIALIHHYKNEIWVGAEAYGLEYYENGGWSEWQDDEGNDIIHYMKQEIALVKAGKYGI</sequence>
<accession>A0A0F9CHD3</accession>
<organism evidence="1">
    <name type="scientific">marine sediment metagenome</name>
    <dbReference type="NCBI Taxonomy" id="412755"/>
    <lineage>
        <taxon>unclassified sequences</taxon>
        <taxon>metagenomes</taxon>
        <taxon>ecological metagenomes</taxon>
    </lineage>
</organism>
<comment type="caution">
    <text evidence="1">The sequence shown here is derived from an EMBL/GenBank/DDBJ whole genome shotgun (WGS) entry which is preliminary data.</text>
</comment>
<dbReference type="EMBL" id="LAZR01036068">
    <property type="protein sequence ID" value="KKL25827.1"/>
    <property type="molecule type" value="Genomic_DNA"/>
</dbReference>
<evidence type="ECO:0000313" key="1">
    <source>
        <dbReference type="EMBL" id="KKL25827.1"/>
    </source>
</evidence>